<evidence type="ECO:0000256" key="10">
    <source>
        <dbReference type="SAM" id="SignalP"/>
    </source>
</evidence>
<dbReference type="AlphaFoldDB" id="A0A5C4L7A9"/>
<evidence type="ECO:0000256" key="1">
    <source>
        <dbReference type="ARBA" id="ARBA00004651"/>
    </source>
</evidence>
<sequence>MVDPRRHSVRALLALWCLVGLCLAGLALPASAAPFDRAAVAADLCGDGAAQVRGAETLVQAAAELPAADLAFAGSLLAALAERRLACPAEGALLLDRPGAPEGRDAVTGVPRASADARVPVLGLRQRAAIETARGIVALLTGPDVAARAASLAALERRIATVPAAVLDRARDAERDPALRASIAGLAQAAALSSPDPARRRGAIAAVAANPSGAAQARLAALKSDPAYATDPAFRTALDAGLAQVSRAVAIGDGLAVVYNGLSFASILFMVAAGLAIIFGLMGVINLAQGEFIMLGAYTTYGVQEAFRRLAPGLLDLYLFAAIPVAFIAVALVGIVVEALILRHLYRRPLMSLLATWAVSLFLVNVVRVAVGTQNLQFVMPAYVSGGVPLYADFVMTWNRLFAIGFAAATLALTLLILRRTPLGLDIRAVTQNRDMAACLGLPTRRVDRLAFGLGSGLAGLAGVALCPIYSVNPGMGSGFIVDSFMVVVLGGVGSLAGTLVAALGVGGANVLIEPISGAVAAKVIVLVGIILFLQRRPEGLFAARRRR</sequence>
<feature type="transmembrane region" description="Helical" evidence="9">
    <location>
        <begin position="484"/>
        <end position="504"/>
    </location>
</feature>
<feature type="transmembrane region" description="Helical" evidence="9">
    <location>
        <begin position="353"/>
        <end position="371"/>
    </location>
</feature>
<dbReference type="InterPro" id="IPR017779">
    <property type="entry name" value="ABC_UrtB_bac"/>
</dbReference>
<evidence type="ECO:0000256" key="7">
    <source>
        <dbReference type="ARBA" id="ARBA00023136"/>
    </source>
</evidence>
<feature type="signal peptide" evidence="10">
    <location>
        <begin position="1"/>
        <end position="32"/>
    </location>
</feature>
<keyword evidence="7 9" id="KW-0472">Membrane</keyword>
<dbReference type="Proteomes" id="UP000305267">
    <property type="component" value="Unassembled WGS sequence"/>
</dbReference>
<dbReference type="OrthoDB" id="9807115at2"/>
<accession>A0A5C4L7A9</accession>
<feature type="transmembrane region" description="Helical" evidence="9">
    <location>
        <begin position="264"/>
        <end position="285"/>
    </location>
</feature>
<evidence type="ECO:0000256" key="6">
    <source>
        <dbReference type="ARBA" id="ARBA00022989"/>
    </source>
</evidence>
<protein>
    <submittedName>
        <fullName evidence="11">Urea ABC transporter permease subunit UrtB</fullName>
    </submittedName>
</protein>
<dbReference type="EMBL" id="VDDA01000040">
    <property type="protein sequence ID" value="TNC07182.1"/>
    <property type="molecule type" value="Genomic_DNA"/>
</dbReference>
<keyword evidence="10" id="KW-0732">Signal</keyword>
<feature type="transmembrane region" description="Helical" evidence="9">
    <location>
        <begin position="317"/>
        <end position="341"/>
    </location>
</feature>
<name>A0A5C4L7A9_9HYPH</name>
<gene>
    <name evidence="11" type="primary">urtB</name>
    <name evidence="11" type="ORF">FF100_33315</name>
</gene>
<dbReference type="Pfam" id="PF02653">
    <property type="entry name" value="BPD_transp_2"/>
    <property type="match status" value="1"/>
</dbReference>
<comment type="similarity">
    <text evidence="8">Belongs to the binding-protein-dependent transport system permease family. LivHM subfamily.</text>
</comment>
<dbReference type="GO" id="GO:0005886">
    <property type="term" value="C:plasma membrane"/>
    <property type="evidence" value="ECO:0007669"/>
    <property type="project" value="UniProtKB-SubCell"/>
</dbReference>
<reference evidence="11 12" key="1">
    <citation type="submission" date="2019-06" db="EMBL/GenBank/DDBJ databases">
        <title>Genome of Methylobacterium sp. 17Sr1-39.</title>
        <authorList>
            <person name="Seo T."/>
        </authorList>
    </citation>
    <scope>NUCLEOTIDE SEQUENCE [LARGE SCALE GENOMIC DNA]</scope>
    <source>
        <strain evidence="11 12">17Sr1-39</strain>
    </source>
</reference>
<dbReference type="PANTHER" id="PTHR11795">
    <property type="entry name" value="BRANCHED-CHAIN AMINO ACID TRANSPORT SYSTEM PERMEASE PROTEIN LIVH"/>
    <property type="match status" value="1"/>
</dbReference>
<feature type="transmembrane region" description="Helical" evidence="9">
    <location>
        <begin position="450"/>
        <end position="472"/>
    </location>
</feature>
<keyword evidence="3" id="KW-1003">Cell membrane</keyword>
<evidence type="ECO:0000256" key="5">
    <source>
        <dbReference type="ARBA" id="ARBA00022970"/>
    </source>
</evidence>
<keyword evidence="6 9" id="KW-1133">Transmembrane helix</keyword>
<feature type="transmembrane region" description="Helical" evidence="9">
    <location>
        <begin position="398"/>
        <end position="418"/>
    </location>
</feature>
<evidence type="ECO:0000256" key="9">
    <source>
        <dbReference type="SAM" id="Phobius"/>
    </source>
</evidence>
<evidence type="ECO:0000313" key="11">
    <source>
        <dbReference type="EMBL" id="TNC07182.1"/>
    </source>
</evidence>
<feature type="chain" id="PRO_5022968569" evidence="10">
    <location>
        <begin position="33"/>
        <end position="548"/>
    </location>
</feature>
<dbReference type="CDD" id="cd06582">
    <property type="entry name" value="TM_PBP1_LivH_like"/>
    <property type="match status" value="1"/>
</dbReference>
<evidence type="ECO:0000256" key="4">
    <source>
        <dbReference type="ARBA" id="ARBA00022692"/>
    </source>
</evidence>
<proteinExistence type="inferred from homology"/>
<dbReference type="NCBIfam" id="TIGR03409">
    <property type="entry name" value="urea_trans_UrtB"/>
    <property type="match status" value="1"/>
</dbReference>
<comment type="caution">
    <text evidence="11">The sequence shown here is derived from an EMBL/GenBank/DDBJ whole genome shotgun (WGS) entry which is preliminary data.</text>
</comment>
<evidence type="ECO:0000256" key="8">
    <source>
        <dbReference type="ARBA" id="ARBA00037998"/>
    </source>
</evidence>
<keyword evidence="5" id="KW-0029">Amino-acid transport</keyword>
<dbReference type="InterPro" id="IPR001851">
    <property type="entry name" value="ABC_transp_permease"/>
</dbReference>
<evidence type="ECO:0000313" key="12">
    <source>
        <dbReference type="Proteomes" id="UP000305267"/>
    </source>
</evidence>
<comment type="subcellular location">
    <subcellularLocation>
        <location evidence="1">Cell membrane</location>
        <topology evidence="1">Multi-pass membrane protein</topology>
    </subcellularLocation>
</comment>
<feature type="transmembrane region" description="Helical" evidence="9">
    <location>
        <begin position="516"/>
        <end position="534"/>
    </location>
</feature>
<keyword evidence="4 9" id="KW-0812">Transmembrane</keyword>
<dbReference type="GO" id="GO:0006865">
    <property type="term" value="P:amino acid transport"/>
    <property type="evidence" value="ECO:0007669"/>
    <property type="project" value="UniProtKB-KW"/>
</dbReference>
<evidence type="ECO:0000256" key="3">
    <source>
        <dbReference type="ARBA" id="ARBA00022475"/>
    </source>
</evidence>
<dbReference type="GO" id="GO:0022857">
    <property type="term" value="F:transmembrane transporter activity"/>
    <property type="evidence" value="ECO:0007669"/>
    <property type="project" value="InterPro"/>
</dbReference>
<keyword evidence="12" id="KW-1185">Reference proteome</keyword>
<dbReference type="PANTHER" id="PTHR11795:SF447">
    <property type="entry name" value="ABC TRANSPORTER PERMEASE PROTEIN"/>
    <property type="match status" value="1"/>
</dbReference>
<dbReference type="InterPro" id="IPR052157">
    <property type="entry name" value="BCAA_transport_permease"/>
</dbReference>
<organism evidence="11 12">
    <name type="scientific">Methylobacterium terricola</name>
    <dbReference type="NCBI Taxonomy" id="2583531"/>
    <lineage>
        <taxon>Bacteria</taxon>
        <taxon>Pseudomonadati</taxon>
        <taxon>Pseudomonadota</taxon>
        <taxon>Alphaproteobacteria</taxon>
        <taxon>Hyphomicrobiales</taxon>
        <taxon>Methylobacteriaceae</taxon>
        <taxon>Methylobacterium</taxon>
    </lineage>
</organism>
<keyword evidence="2" id="KW-0813">Transport</keyword>
<evidence type="ECO:0000256" key="2">
    <source>
        <dbReference type="ARBA" id="ARBA00022448"/>
    </source>
</evidence>